<evidence type="ECO:0000313" key="2">
    <source>
        <dbReference type="EMBL" id="MXO83556.1"/>
    </source>
</evidence>
<evidence type="ECO:0000313" key="3">
    <source>
        <dbReference type="Proteomes" id="UP000460290"/>
    </source>
</evidence>
<name>A0A844Z8K7_9SPHN</name>
<feature type="transmembrane region" description="Helical" evidence="1">
    <location>
        <begin position="59"/>
        <end position="77"/>
    </location>
</feature>
<evidence type="ECO:0000256" key="1">
    <source>
        <dbReference type="SAM" id="Phobius"/>
    </source>
</evidence>
<keyword evidence="1" id="KW-0472">Membrane</keyword>
<keyword evidence="1" id="KW-1133">Transmembrane helix</keyword>
<keyword evidence="3" id="KW-1185">Reference proteome</keyword>
<feature type="transmembrane region" description="Helical" evidence="1">
    <location>
        <begin position="33"/>
        <end position="52"/>
    </location>
</feature>
<sequence>MLRASAIWAVIGGVLLATLEVRANWGDWQWWPWWLVDFVAAGFLLIGGIRTLRGDLDGRLWLVAAWAFAFGMGWMSLAGNIEIGPDPNRDARLGGGYIALVSFGVVSSLIALLLALFGRPKT</sequence>
<keyword evidence="1" id="KW-0812">Transmembrane</keyword>
<dbReference type="EMBL" id="WTYZ01000001">
    <property type="protein sequence ID" value="MXO83556.1"/>
    <property type="molecule type" value="Genomic_DNA"/>
</dbReference>
<dbReference type="OrthoDB" id="8481428at2"/>
<organism evidence="2 3">
    <name type="scientific">Pontixanthobacter aestiaquae</name>
    <dbReference type="NCBI Taxonomy" id="1509367"/>
    <lineage>
        <taxon>Bacteria</taxon>
        <taxon>Pseudomonadati</taxon>
        <taxon>Pseudomonadota</taxon>
        <taxon>Alphaproteobacteria</taxon>
        <taxon>Sphingomonadales</taxon>
        <taxon>Erythrobacteraceae</taxon>
        <taxon>Pontixanthobacter</taxon>
    </lineage>
</organism>
<gene>
    <name evidence="2" type="ORF">GRI35_09305</name>
</gene>
<reference evidence="2 3" key="1">
    <citation type="submission" date="2019-12" db="EMBL/GenBank/DDBJ databases">
        <title>Genomic-based taxomic classification of the family Erythrobacteraceae.</title>
        <authorList>
            <person name="Xu L."/>
        </authorList>
    </citation>
    <scope>NUCLEOTIDE SEQUENCE [LARGE SCALE GENOMIC DNA]</scope>
    <source>
        <strain evidence="2 3">KCTC 42006</strain>
    </source>
</reference>
<dbReference type="Proteomes" id="UP000460290">
    <property type="component" value="Unassembled WGS sequence"/>
</dbReference>
<protein>
    <submittedName>
        <fullName evidence="2">Uncharacterized protein</fullName>
    </submittedName>
</protein>
<accession>A0A844Z8K7</accession>
<dbReference type="AlphaFoldDB" id="A0A844Z8K7"/>
<feature type="transmembrane region" description="Helical" evidence="1">
    <location>
        <begin position="97"/>
        <end position="117"/>
    </location>
</feature>
<comment type="caution">
    <text evidence="2">The sequence shown here is derived from an EMBL/GenBank/DDBJ whole genome shotgun (WGS) entry which is preliminary data.</text>
</comment>
<proteinExistence type="predicted"/>
<dbReference type="RefSeq" id="WP_160613899.1">
    <property type="nucleotide sequence ID" value="NZ_JAUFQM010000001.1"/>
</dbReference>